<dbReference type="AlphaFoldDB" id="A0A923EC94"/>
<evidence type="ECO:0000313" key="1">
    <source>
        <dbReference type="EMBL" id="MBC2397728.1"/>
    </source>
</evidence>
<name>A0A923EC94_CLOTT</name>
<accession>A0A923EC94</accession>
<reference evidence="1 2" key="1">
    <citation type="submission" date="2020-04" db="EMBL/GenBank/DDBJ databases">
        <title>Genomic insights into acetone-butanol-ethanol (ABE) fermentation by sequencing solventogenic clostridia strains.</title>
        <authorList>
            <person name="Brown S."/>
        </authorList>
    </citation>
    <scope>NUCLEOTIDE SEQUENCE [LARGE SCALE GENOMIC DNA]</scope>
    <source>
        <strain evidence="1 2">DJ011</strain>
    </source>
</reference>
<protein>
    <submittedName>
        <fullName evidence="1">Terpene cyclase/mutase family protein</fullName>
    </submittedName>
</protein>
<evidence type="ECO:0000313" key="2">
    <source>
        <dbReference type="Proteomes" id="UP000563151"/>
    </source>
</evidence>
<dbReference type="InterPro" id="IPR008930">
    <property type="entry name" value="Terpenoid_cyclase/PrenylTrfase"/>
</dbReference>
<dbReference type="RefSeq" id="WP_051593460.1">
    <property type="nucleotide sequence ID" value="NZ_JAAZWO010000007.1"/>
</dbReference>
<dbReference type="EMBL" id="JAAZWO010000007">
    <property type="protein sequence ID" value="MBC2397728.1"/>
    <property type="molecule type" value="Genomic_DNA"/>
</dbReference>
<proteinExistence type="predicted"/>
<dbReference type="CDD" id="cd00688">
    <property type="entry name" value="ISOPREN_C2_like"/>
    <property type="match status" value="1"/>
</dbReference>
<keyword evidence="2" id="KW-1185">Reference proteome</keyword>
<sequence length="357" mass="39335">MLKKSKFKKIVSTSIMALMVAGTIDSGILGIRQMYVHAATIESTQSYQSLRMPVSTSVIDETIERTCKAVLNTHFSMDWTAIGLDKAGHREMIPSNYLDKVTKYLEDNNHKVLSPTEYERSALGILAAGGDPTNIGKSHINIIKKIYNADLEGQGINALVFGLIALDAKDYKIPDTATWNRQKIINEILNKQLTDGGWAFFGSNSDPDMTGMTMTALSRYNNNQNPKVKNAINDAVECLSNLQLKEGKDAGGFRSWGTVNSESCAQVIMGLCTNGINPAKDARFVKSGRSVVDALLDFEVGNTGKFKHSVDGSANGMATEQALYALDEYKLFLNTQDEKDENGVFKTKRPTIYYWGK</sequence>
<comment type="caution">
    <text evidence="1">The sequence shown here is derived from an EMBL/GenBank/DDBJ whole genome shotgun (WGS) entry which is preliminary data.</text>
</comment>
<dbReference type="Gene3D" id="1.50.10.20">
    <property type="match status" value="1"/>
</dbReference>
<dbReference type="Proteomes" id="UP000563151">
    <property type="component" value="Unassembled WGS sequence"/>
</dbReference>
<dbReference type="SUPFAM" id="SSF48239">
    <property type="entry name" value="Terpenoid cyclases/Protein prenyltransferases"/>
    <property type="match status" value="1"/>
</dbReference>
<organism evidence="1 2">
    <name type="scientific">Clostridium tetanomorphum</name>
    <dbReference type="NCBI Taxonomy" id="1553"/>
    <lineage>
        <taxon>Bacteria</taxon>
        <taxon>Bacillati</taxon>
        <taxon>Bacillota</taxon>
        <taxon>Clostridia</taxon>
        <taxon>Eubacteriales</taxon>
        <taxon>Clostridiaceae</taxon>
        <taxon>Clostridium</taxon>
    </lineage>
</organism>
<gene>
    <name evidence="1" type="ORF">HGG79_08065</name>
</gene>